<keyword evidence="7" id="KW-0812">Transmembrane</keyword>
<dbReference type="InterPro" id="IPR009459">
    <property type="entry name" value="MucBP_dom"/>
</dbReference>
<evidence type="ECO:0000256" key="1">
    <source>
        <dbReference type="ARBA" id="ARBA00004191"/>
    </source>
</evidence>
<dbReference type="InterPro" id="IPR041495">
    <property type="entry name" value="Mub_B2"/>
</dbReference>
<feature type="domain" description="Gram-positive cocci surface proteins LPxTG" evidence="9">
    <location>
        <begin position="1278"/>
        <end position="1315"/>
    </location>
</feature>
<dbReference type="Pfam" id="PF09479">
    <property type="entry name" value="Flg_new"/>
    <property type="match status" value="4"/>
</dbReference>
<feature type="domain" description="MucBP" evidence="10">
    <location>
        <begin position="1205"/>
        <end position="1267"/>
    </location>
</feature>
<keyword evidence="7" id="KW-1133">Transmembrane helix</keyword>
<evidence type="ECO:0000256" key="7">
    <source>
        <dbReference type="SAM" id="Phobius"/>
    </source>
</evidence>
<gene>
    <name evidence="12" type="ORF">GU334_08585</name>
</gene>
<dbReference type="Gene3D" id="3.10.20.320">
    <property type="entry name" value="Putative peptidoglycan bound protein (lpxtg motif)"/>
    <property type="match status" value="1"/>
</dbReference>
<evidence type="ECO:0000313" key="13">
    <source>
        <dbReference type="Proteomes" id="UP000501558"/>
    </source>
</evidence>
<dbReference type="InterPro" id="IPR019931">
    <property type="entry name" value="LPXTG_anchor"/>
</dbReference>
<dbReference type="RefSeq" id="WP_167841488.1">
    <property type="nucleotide sequence ID" value="NZ_CP047628.1"/>
</dbReference>
<accession>A0AAE6YMZ6</accession>
<keyword evidence="6" id="KW-0572">Peptidoglycan-anchor</keyword>
<sequence>MKHTQQSNVRQKILSFALGLSLLFNIFAPVAAVFAQDVAPPDAPVTSWQLTDANQQAVSDDNPIKSGASYALTAEIHLQGLEGGKLVAGSTYQVKLPVNTEVGTWSGDQATPKALVSKSGETVGSFVIQNQTVLLTLNEIVTELDQVDAVIQTDAVLTTDVNQDVTQAVQVGNISQNIAFVTATKAKPAPRAVAATTYNAIDLIDQGIITNVVVTWNVADGTVTNTYPAVTQITFTISPNSKLHPGDIIDLGVIRYTGAKVGTTVANGSPYTLVNGDAFNGARLYTLGSSYDFGITQTSILNLSYGNRGGSNGDVSSTTITSAFLNNTINTTYTWATVPNPATNLSGYRITNASSAISAGRGNISFSQTNYQYMRSVLNGNYDSTVGNAPTGNVVSIFHISAADVPKIDLSSIVSPSSATMYLLRLTPDGENIAGTTAGTPVGSISTNSRFLLGSGEIIADMSDAEITASTSPHTRGWVQNSDGSLTIYVNQGELSQSNPATSTDVRSLVLNNDWPGTQAGVDHATPLLTNSQLNAFEANGLAQFTFNVSDTSINNVIRVAGATYTTDGYAQVMSTNTLNVAPAIGSQVGQSTIKVHYVDQISNSIKASSVTFGWPAGSSTNPAGDTLDIPANSLQVPNYHLDTTQLPTNVSGVNPTTGAVSGIDYPVSGTILNITYVYIRDTYTVALSKVAQTVHYVDDKNNTIAPDSVQYVTFATVTNDYTGAVTRYYQTGDHIGTTVTSTDGTLPASWTSGTSTNFGGVANPTITGLHWISSSVTGDTASGTSAQAVTNQGPNQNITVTYAADIYTISYVLGGGNNSLSNPVTYTYGVGVTSFADATGKTGYTFAGWYDDATAGNPITTISTTETGNKTLYARWTPNEYDIVYHLDGGTNDSANPAKYTYDVGVASFEDATKGGYHFLGWYDAAEGGNLITNISSTATGTKNLYAHWDYTITYELDGGTNGVNPTHYEFGTGVSSFNPASKDGHDFQGWYDADTGGNKVTNIPATAKEDKTLYARFTPSEYTIAYELDGGTNSTANPDSYTYGVGVPSFEDATKDGYIFLGWFDAESGGNAITDISDTTMGNQTLYAHFKYDYARLEAKPIVRTVVKNTTYTWHHPEHEPVLYDEDNNIVPDADIWAIVDGVAYKATDAAELPEGVHDVTFTNVNPMTRFTPFNRLVTRATVREVTTHTTATIIAKDLEPVPITVRYVDQSGKELKTATVYTGKIGDAITSNAPTIAGYELISLSDKITATITDQAQTFTFVYKPVTQTPALPPTGQQLPKTGESQSAFSLILGFILVALVSVLTWFKLGKRNTRHSD</sequence>
<keyword evidence="13" id="KW-1185">Reference proteome</keyword>
<dbReference type="NCBIfam" id="TIGR02543">
    <property type="entry name" value="List_Bact_rpt"/>
    <property type="match status" value="3"/>
</dbReference>
<dbReference type="GO" id="GO:0007155">
    <property type="term" value="P:cell adhesion"/>
    <property type="evidence" value="ECO:0007669"/>
    <property type="project" value="InterPro"/>
</dbReference>
<dbReference type="Gene3D" id="2.60.40.1280">
    <property type="match status" value="1"/>
</dbReference>
<dbReference type="Pfam" id="PF00746">
    <property type="entry name" value="Gram_pos_anchor"/>
    <property type="match status" value="1"/>
</dbReference>
<keyword evidence="4 8" id="KW-0732">Signal</keyword>
<keyword evidence="2" id="KW-0134">Cell wall</keyword>
<comment type="subcellular location">
    <subcellularLocation>
        <location evidence="1">Secreted</location>
        <location evidence="1">Cell wall</location>
    </subcellularLocation>
</comment>
<organism evidence="12 13">
    <name type="scientific">Pseudolactococcus raffinolactis</name>
    <dbReference type="NCBI Taxonomy" id="1366"/>
    <lineage>
        <taxon>Bacteria</taxon>
        <taxon>Bacillati</taxon>
        <taxon>Bacillota</taxon>
        <taxon>Bacilli</taxon>
        <taxon>Lactobacillales</taxon>
        <taxon>Streptococcaceae</taxon>
        <taxon>Pseudolactococcus</taxon>
    </lineage>
</organism>
<reference evidence="12 13" key="1">
    <citation type="submission" date="2019-12" db="EMBL/GenBank/DDBJ databases">
        <title>Whole genome sequences of Lactococcus raffinolactis strains isolated from sewage.</title>
        <authorList>
            <person name="Ybazeta G."/>
            <person name="Ross M."/>
            <person name="Brabant-Kirwan D."/>
            <person name="Saleh M."/>
            <person name="Dillon J.A."/>
            <person name="Splinter K."/>
            <person name="Nokhbeh R."/>
        </authorList>
    </citation>
    <scope>NUCLEOTIDE SEQUENCE [LARGE SCALE GENOMIC DNA]</scope>
    <source>
        <strain evidence="12 13">Lr_19_14</strain>
    </source>
</reference>
<name>A0AAE6YMZ6_9LACT</name>
<evidence type="ECO:0000256" key="3">
    <source>
        <dbReference type="ARBA" id="ARBA00022525"/>
    </source>
</evidence>
<dbReference type="InterPro" id="IPR008966">
    <property type="entry name" value="Adhesion_dom_sf"/>
</dbReference>
<evidence type="ECO:0000313" key="12">
    <source>
        <dbReference type="EMBL" id="QIW58960.1"/>
    </source>
</evidence>
<protein>
    <submittedName>
        <fullName evidence="12">LPXTG cell wall anchor domain-containing protein</fullName>
    </submittedName>
</protein>
<evidence type="ECO:0000256" key="6">
    <source>
        <dbReference type="ARBA" id="ARBA00023088"/>
    </source>
</evidence>
<evidence type="ECO:0000256" key="4">
    <source>
        <dbReference type="ARBA" id="ARBA00022729"/>
    </source>
</evidence>
<evidence type="ECO:0000259" key="9">
    <source>
        <dbReference type="Pfam" id="PF00746"/>
    </source>
</evidence>
<dbReference type="InterPro" id="IPR011252">
    <property type="entry name" value="Fibrogen-bd_dom1"/>
</dbReference>
<keyword evidence="3" id="KW-0964">Secreted</keyword>
<evidence type="ECO:0000256" key="8">
    <source>
        <dbReference type="SAM" id="SignalP"/>
    </source>
</evidence>
<evidence type="ECO:0000256" key="5">
    <source>
        <dbReference type="ARBA" id="ARBA00022737"/>
    </source>
</evidence>
<evidence type="ECO:0000259" key="10">
    <source>
        <dbReference type="Pfam" id="PF06458"/>
    </source>
</evidence>
<dbReference type="Gene3D" id="2.60.40.4270">
    <property type="entry name" value="Listeria-Bacteroides repeat domain"/>
    <property type="match status" value="4"/>
</dbReference>
<dbReference type="Pfam" id="PF06458">
    <property type="entry name" value="MucBP"/>
    <property type="match status" value="2"/>
</dbReference>
<feature type="transmembrane region" description="Helical" evidence="7">
    <location>
        <begin position="1291"/>
        <end position="1310"/>
    </location>
</feature>
<evidence type="ECO:0000256" key="2">
    <source>
        <dbReference type="ARBA" id="ARBA00022512"/>
    </source>
</evidence>
<dbReference type="InterPro" id="IPR013378">
    <property type="entry name" value="InlB-like_B-rpt"/>
</dbReference>
<dbReference type="EMBL" id="CP047628">
    <property type="protein sequence ID" value="QIW58960.1"/>
    <property type="molecule type" value="Genomic_DNA"/>
</dbReference>
<dbReference type="SUPFAM" id="SSF49401">
    <property type="entry name" value="Bacterial adhesins"/>
    <property type="match status" value="1"/>
</dbReference>
<keyword evidence="5" id="KW-0677">Repeat</keyword>
<feature type="domain" description="MucBP" evidence="10">
    <location>
        <begin position="593"/>
        <end position="654"/>
    </location>
</feature>
<dbReference type="Pfam" id="PF17966">
    <property type="entry name" value="Muc_B2"/>
    <property type="match status" value="1"/>
</dbReference>
<dbReference type="NCBIfam" id="TIGR01167">
    <property type="entry name" value="LPXTG_anchor"/>
    <property type="match status" value="1"/>
</dbReference>
<feature type="signal peptide" evidence="8">
    <location>
        <begin position="1"/>
        <end position="35"/>
    </location>
</feature>
<dbReference type="InterPro" id="IPR042229">
    <property type="entry name" value="Listeria/Bacterioides_rpt_sf"/>
</dbReference>
<dbReference type="Gene3D" id="2.60.40.4300">
    <property type="match status" value="1"/>
</dbReference>
<feature type="domain" description="Mub B2-like" evidence="11">
    <location>
        <begin position="690"/>
        <end position="805"/>
    </location>
</feature>
<keyword evidence="7" id="KW-0472">Membrane</keyword>
<dbReference type="Proteomes" id="UP000501558">
    <property type="component" value="Chromosome"/>
</dbReference>
<feature type="chain" id="PRO_5042112572" evidence="8">
    <location>
        <begin position="36"/>
        <end position="1321"/>
    </location>
</feature>
<proteinExistence type="predicted"/>
<evidence type="ECO:0000259" key="11">
    <source>
        <dbReference type="Pfam" id="PF17966"/>
    </source>
</evidence>